<evidence type="ECO:0000313" key="3">
    <source>
        <dbReference type="Proteomes" id="UP001159363"/>
    </source>
</evidence>
<feature type="compositionally biased region" description="Basic and acidic residues" evidence="1">
    <location>
        <begin position="162"/>
        <end position="174"/>
    </location>
</feature>
<evidence type="ECO:0000256" key="1">
    <source>
        <dbReference type="SAM" id="MobiDB-lite"/>
    </source>
</evidence>
<comment type="caution">
    <text evidence="2">The sequence shown here is derived from an EMBL/GenBank/DDBJ whole genome shotgun (WGS) entry which is preliminary data.</text>
</comment>
<gene>
    <name evidence="2" type="ORF">PR048_011466</name>
</gene>
<dbReference type="Proteomes" id="UP001159363">
    <property type="component" value="Chromosome X"/>
</dbReference>
<name>A0ABQ9HLM3_9NEOP</name>
<keyword evidence="3" id="KW-1185">Reference proteome</keyword>
<organism evidence="2 3">
    <name type="scientific">Dryococelus australis</name>
    <dbReference type="NCBI Taxonomy" id="614101"/>
    <lineage>
        <taxon>Eukaryota</taxon>
        <taxon>Metazoa</taxon>
        <taxon>Ecdysozoa</taxon>
        <taxon>Arthropoda</taxon>
        <taxon>Hexapoda</taxon>
        <taxon>Insecta</taxon>
        <taxon>Pterygota</taxon>
        <taxon>Neoptera</taxon>
        <taxon>Polyneoptera</taxon>
        <taxon>Phasmatodea</taxon>
        <taxon>Verophasmatodea</taxon>
        <taxon>Anareolatae</taxon>
        <taxon>Phasmatidae</taxon>
        <taxon>Eurycanthinae</taxon>
        <taxon>Dryococelus</taxon>
    </lineage>
</organism>
<feature type="region of interest" description="Disordered" evidence="1">
    <location>
        <begin position="162"/>
        <end position="195"/>
    </location>
</feature>
<protein>
    <submittedName>
        <fullName evidence="2">Uncharacterized protein</fullName>
    </submittedName>
</protein>
<proteinExistence type="predicted"/>
<dbReference type="EMBL" id="JARBHB010000004">
    <property type="protein sequence ID" value="KAJ8885269.1"/>
    <property type="molecule type" value="Genomic_DNA"/>
</dbReference>
<accession>A0ABQ9HLM3</accession>
<evidence type="ECO:0000313" key="2">
    <source>
        <dbReference type="EMBL" id="KAJ8885269.1"/>
    </source>
</evidence>
<reference evidence="2 3" key="1">
    <citation type="submission" date="2023-02" db="EMBL/GenBank/DDBJ databases">
        <title>LHISI_Scaffold_Assembly.</title>
        <authorList>
            <person name="Stuart O.P."/>
            <person name="Cleave R."/>
            <person name="Magrath M.J.L."/>
            <person name="Mikheyev A.S."/>
        </authorList>
    </citation>
    <scope>NUCLEOTIDE SEQUENCE [LARGE SCALE GENOMIC DNA]</scope>
    <source>
        <strain evidence="2">Daus_M_001</strain>
        <tissue evidence="2">Leg muscle</tissue>
    </source>
</reference>
<sequence>MQHESGYGDPGPCITTQYKPVPHEPRCSAGCGGVCDVTCMSTGSLSCLPLDVWCLVFWSTDARGGSDSSLIGLLLPATRNVTPGGNWLAIWHGVPTKPQLPGTTYIDRNKWATRAAVLWVPPMCAIRYAFHNHLDSNLTPARALDVAAVAMMASLAGHAEKTAAQEVHSNDHPRACGNSNNTDTRYPFRPSTVDSTHAQKGLGPVILTTLLRLRNQTGKCIIPGSLEHLVLTTISTDLLQEEYVSFERAPPFPSGRQRRKSVHVCAGANIDCRHQGSGSSGLSTIVTTESLPPPKLCLLPITASPQLPTSVVLHSGQQAFIE</sequence>